<proteinExistence type="predicted"/>
<dbReference type="PANTHER" id="PTHR40261">
    <property type="match status" value="1"/>
</dbReference>
<comment type="caution">
    <text evidence="2">The sequence shown here is derived from an EMBL/GenBank/DDBJ whole genome shotgun (WGS) entry which is preliminary data.</text>
</comment>
<dbReference type="VEuPathDB" id="FungiDB:DD237_004626"/>
<keyword evidence="3" id="KW-1185">Reference proteome</keyword>
<protein>
    <submittedName>
        <fullName evidence="2">Uncharacterized protein</fullName>
    </submittedName>
</protein>
<feature type="compositionally biased region" description="Low complexity" evidence="1">
    <location>
        <begin position="316"/>
        <end position="331"/>
    </location>
</feature>
<evidence type="ECO:0000313" key="3">
    <source>
        <dbReference type="Proteomes" id="UP000282087"/>
    </source>
</evidence>
<reference evidence="2 3" key="1">
    <citation type="submission" date="2018-06" db="EMBL/GenBank/DDBJ databases">
        <title>Comparative genomics of downy mildews reveals potential adaptations to biotrophy.</title>
        <authorList>
            <person name="Fletcher K."/>
            <person name="Klosterman S.J."/>
            <person name="Derevnina L."/>
            <person name="Martin F."/>
            <person name="Koike S."/>
            <person name="Reyes Chin-Wo S."/>
            <person name="Mou B."/>
            <person name="Michelmore R."/>
        </authorList>
    </citation>
    <scope>NUCLEOTIDE SEQUENCE [LARGE SCALE GENOMIC DNA]</scope>
    <source>
        <strain evidence="2 3">R14</strain>
    </source>
</reference>
<evidence type="ECO:0000256" key="1">
    <source>
        <dbReference type="SAM" id="MobiDB-lite"/>
    </source>
</evidence>
<feature type="region of interest" description="Disordered" evidence="1">
    <location>
        <begin position="316"/>
        <end position="335"/>
    </location>
</feature>
<accession>A0A3M6VM94</accession>
<evidence type="ECO:0000313" key="2">
    <source>
        <dbReference type="EMBL" id="RMX67442.1"/>
    </source>
</evidence>
<name>A0A3M6VM94_9STRA</name>
<dbReference type="AlphaFoldDB" id="A0A3M6VM94"/>
<sequence>MAVRIFTLKSDGNGIPHTVMMPPAFFRQMRALEEQTLALTTGSQMRASCKGRDPSISRGSIRSRGVFSTKTLDKLVVILTEEDADGFPTSIGRRSAKPVPLEAAAKAMLQLWKCCMQILEMLVDGATPEPSLRHTIAQSKDVVIAAANEKRRQLEQTTLTLLVLVIRRQEFDALLVAVSHGGCKYHTPTEGMIRLTSRLSGNSRRSRHGSAIVNSGNRSMQYVTSMRQSRKDKRGQDRNVRLCDSVHRFLELHLSTLQYAFGTVHGPMDCSGSNTEYDPFDQHQELLSALVATSYMRVPRLRSRILDNLSNMLPSSAGNSTNSASLSSGNSRGRGRSMFEEKLRLTPFNWHHSMYPQCQNLLTIVNREECWAPAAQMLNQLMVDSDGCMLVLAQIFEQLIGQQVLGRTDWMSLPGAEVFKEATLEITKSLFHTELQQREPKWQDDAEEKVVNKTASAREKDVLPFRDSFSLMDGGLEEINTPTAYFAAQLTSMMNENEGFIHEYLMAILRSTNYMLPHHVTLCLQYMEKLMLEFPLFFASEPAAQTIATMDTSIPHNQPQQRHLCADVVTLRYVFSSLLDSEHFEILKATELFILRNFMGFSVSLQLQLMDLFALHLKRLFVHWNRDVRYCFYHILLYLTFSGNRLVLGAKSDEVLMGSKASRLFDIPGLVRIGDIASWDAFDTPLMEIITRYLQITKRRPRANQPPTWVDTVPESMVLRAVNEYKTHVITYFAYAQQISMHQRVPTPIFSVKTGENAPASDSPRTVTVLA</sequence>
<dbReference type="Proteomes" id="UP000282087">
    <property type="component" value="Unassembled WGS sequence"/>
</dbReference>
<gene>
    <name evidence="2" type="ORF">DD238_001741</name>
</gene>
<organism evidence="2 3">
    <name type="scientific">Peronospora effusa</name>
    <dbReference type="NCBI Taxonomy" id="542832"/>
    <lineage>
        <taxon>Eukaryota</taxon>
        <taxon>Sar</taxon>
        <taxon>Stramenopiles</taxon>
        <taxon>Oomycota</taxon>
        <taxon>Peronosporomycetes</taxon>
        <taxon>Peronosporales</taxon>
        <taxon>Peronosporaceae</taxon>
        <taxon>Peronospora</taxon>
    </lineage>
</organism>
<dbReference type="PANTHER" id="PTHR40261:SF1">
    <property type="entry name" value="RIESKE DOMAIN-CONTAINING PROTEIN"/>
    <property type="match status" value="1"/>
</dbReference>
<dbReference type="EMBL" id="QLLG01000166">
    <property type="protein sequence ID" value="RMX67442.1"/>
    <property type="molecule type" value="Genomic_DNA"/>
</dbReference>